<dbReference type="AlphaFoldDB" id="A0A9P7BIT3"/>
<dbReference type="PANTHER" id="PTHR30163">
    <property type="entry name" value="MEMBRANE-BOUND LYTIC MUREIN TRANSGLYCOSYLASE B"/>
    <property type="match status" value="1"/>
</dbReference>
<protein>
    <recommendedName>
        <fullName evidence="2">Transglycosylase SLT domain-containing protein</fullName>
    </recommendedName>
</protein>
<evidence type="ECO:0000313" key="4">
    <source>
        <dbReference type="Proteomes" id="UP000716291"/>
    </source>
</evidence>
<dbReference type="InterPro" id="IPR031304">
    <property type="entry name" value="SLT_2"/>
</dbReference>
<evidence type="ECO:0000313" key="3">
    <source>
        <dbReference type="EMBL" id="KAG1274948.1"/>
    </source>
</evidence>
<feature type="chain" id="PRO_5040256657" description="Transglycosylase SLT domain-containing protein" evidence="1">
    <location>
        <begin position="27"/>
        <end position="114"/>
    </location>
</feature>
<dbReference type="GO" id="GO:0009253">
    <property type="term" value="P:peptidoglycan catabolic process"/>
    <property type="evidence" value="ECO:0007669"/>
    <property type="project" value="TreeGrafter"/>
</dbReference>
<keyword evidence="1" id="KW-0732">Signal</keyword>
<dbReference type="Proteomes" id="UP000716291">
    <property type="component" value="Unassembled WGS sequence"/>
</dbReference>
<dbReference type="Pfam" id="PF13406">
    <property type="entry name" value="SLT_2"/>
    <property type="match status" value="1"/>
</dbReference>
<dbReference type="PANTHER" id="PTHR30163:SF10">
    <property type="entry name" value="TRANSGLYCOLASE-RELATED"/>
    <property type="match status" value="1"/>
</dbReference>
<comment type="caution">
    <text evidence="3">The sequence shown here is derived from an EMBL/GenBank/DDBJ whole genome shotgun (WGS) entry which is preliminary data.</text>
</comment>
<evidence type="ECO:0000256" key="1">
    <source>
        <dbReference type="SAM" id="SignalP"/>
    </source>
</evidence>
<sequence>MKSLLATALSGAALTLLAGTAPTAQAAEPFAACLSQLRGPALKAGVSGATFDTHTAGLAPDMAVIDLLDAQPEFKTPIWDYMAGLVDDERTRPPSPPCGAWKAISAARWAAGRC</sequence>
<keyword evidence="4" id="KW-1185">Reference proteome</keyword>
<reference evidence="3" key="1">
    <citation type="journal article" date="2020" name="Microb. Genom.">
        <title>Genetic diversity of clinical and environmental Mucorales isolates obtained from an investigation of mucormycosis cases among solid organ transplant recipients.</title>
        <authorList>
            <person name="Nguyen M.H."/>
            <person name="Kaul D."/>
            <person name="Muto C."/>
            <person name="Cheng S.J."/>
            <person name="Richter R.A."/>
            <person name="Bruno V.M."/>
            <person name="Liu G."/>
            <person name="Beyhan S."/>
            <person name="Sundermann A.J."/>
            <person name="Mounaud S."/>
            <person name="Pasculle A.W."/>
            <person name="Nierman W.C."/>
            <person name="Driscoll E."/>
            <person name="Cumbie R."/>
            <person name="Clancy C.J."/>
            <person name="Dupont C.L."/>
        </authorList>
    </citation>
    <scope>NUCLEOTIDE SEQUENCE</scope>
    <source>
        <strain evidence="3">GL11</strain>
    </source>
</reference>
<evidence type="ECO:0000259" key="2">
    <source>
        <dbReference type="Pfam" id="PF13406"/>
    </source>
</evidence>
<dbReference type="SUPFAM" id="SSF53955">
    <property type="entry name" value="Lysozyme-like"/>
    <property type="match status" value="1"/>
</dbReference>
<gene>
    <name evidence="3" type="ORF">G6F64_015005</name>
</gene>
<feature type="domain" description="Transglycosylase SLT" evidence="2">
    <location>
        <begin position="30"/>
        <end position="91"/>
    </location>
</feature>
<accession>A0A9P7BIT3</accession>
<name>A0A9P7BIT3_RHIOR</name>
<dbReference type="EMBL" id="JAANQT010010642">
    <property type="protein sequence ID" value="KAG1274948.1"/>
    <property type="molecule type" value="Genomic_DNA"/>
</dbReference>
<dbReference type="InterPro" id="IPR043426">
    <property type="entry name" value="MltB-like"/>
</dbReference>
<feature type="signal peptide" evidence="1">
    <location>
        <begin position="1"/>
        <end position="26"/>
    </location>
</feature>
<dbReference type="GO" id="GO:0008933">
    <property type="term" value="F:peptidoglycan lytic transglycosylase activity"/>
    <property type="evidence" value="ECO:0007669"/>
    <property type="project" value="TreeGrafter"/>
</dbReference>
<organism evidence="3 4">
    <name type="scientific">Rhizopus oryzae</name>
    <name type="common">Mucormycosis agent</name>
    <name type="synonym">Rhizopus arrhizus var. delemar</name>
    <dbReference type="NCBI Taxonomy" id="64495"/>
    <lineage>
        <taxon>Eukaryota</taxon>
        <taxon>Fungi</taxon>
        <taxon>Fungi incertae sedis</taxon>
        <taxon>Mucoromycota</taxon>
        <taxon>Mucoromycotina</taxon>
        <taxon>Mucoromycetes</taxon>
        <taxon>Mucorales</taxon>
        <taxon>Mucorineae</taxon>
        <taxon>Rhizopodaceae</taxon>
        <taxon>Rhizopus</taxon>
    </lineage>
</organism>
<dbReference type="InterPro" id="IPR023346">
    <property type="entry name" value="Lysozyme-like_dom_sf"/>
</dbReference>
<proteinExistence type="predicted"/>